<comment type="subcellular location">
    <subcellularLocation>
        <location evidence="1">Nucleus</location>
    </subcellularLocation>
</comment>
<feature type="domain" description="Myb-like" evidence="4">
    <location>
        <begin position="68"/>
        <end position="120"/>
    </location>
</feature>
<keyword evidence="7" id="KW-1185">Reference proteome</keyword>
<keyword evidence="3" id="KW-0539">Nucleus</keyword>
<evidence type="ECO:0000256" key="2">
    <source>
        <dbReference type="ARBA" id="ARBA00023125"/>
    </source>
</evidence>
<keyword evidence="2" id="KW-0238">DNA-binding</keyword>
<dbReference type="InterPro" id="IPR015495">
    <property type="entry name" value="Myb_TF_plants"/>
</dbReference>
<dbReference type="Proteomes" id="UP001227230">
    <property type="component" value="Chromosome 16"/>
</dbReference>
<dbReference type="SUPFAM" id="SSF46689">
    <property type="entry name" value="Homeodomain-like"/>
    <property type="match status" value="1"/>
</dbReference>
<evidence type="ECO:0000259" key="4">
    <source>
        <dbReference type="PROSITE" id="PS50090"/>
    </source>
</evidence>
<accession>A0ABY9DHF3</accession>
<dbReference type="Gene3D" id="1.10.10.60">
    <property type="entry name" value="Homeodomain-like"/>
    <property type="match status" value="1"/>
</dbReference>
<proteinExistence type="predicted"/>
<evidence type="ECO:0000259" key="5">
    <source>
        <dbReference type="PROSITE" id="PS51294"/>
    </source>
</evidence>
<dbReference type="InterPro" id="IPR001005">
    <property type="entry name" value="SANT/Myb"/>
</dbReference>
<reference evidence="6 7" key="1">
    <citation type="journal article" date="2023" name="Hortic Res">
        <title>The complete reference genome for grapevine (Vitis vinifera L.) genetics and breeding.</title>
        <authorList>
            <person name="Shi X."/>
            <person name="Cao S."/>
            <person name="Wang X."/>
            <person name="Huang S."/>
            <person name="Wang Y."/>
            <person name="Liu Z."/>
            <person name="Liu W."/>
            <person name="Leng X."/>
            <person name="Peng Y."/>
            <person name="Wang N."/>
            <person name="Wang Y."/>
            <person name="Ma Z."/>
            <person name="Xu X."/>
            <person name="Zhang F."/>
            <person name="Xue H."/>
            <person name="Zhong H."/>
            <person name="Wang Y."/>
            <person name="Zhang K."/>
            <person name="Velt A."/>
            <person name="Avia K."/>
            <person name="Holtgrawe D."/>
            <person name="Grimplet J."/>
            <person name="Matus J.T."/>
            <person name="Ware D."/>
            <person name="Wu X."/>
            <person name="Wang H."/>
            <person name="Liu C."/>
            <person name="Fang Y."/>
            <person name="Rustenholz C."/>
            <person name="Cheng Z."/>
            <person name="Xiao H."/>
            <person name="Zhou Y."/>
        </authorList>
    </citation>
    <scope>NUCLEOTIDE SEQUENCE [LARGE SCALE GENOMIC DNA]</scope>
    <source>
        <strain evidence="7">cv. Pinot noir / PN40024</strain>
        <tissue evidence="6">Leaf</tissue>
    </source>
</reference>
<gene>
    <name evidence="6" type="ORF">VitviT2T_024094</name>
</gene>
<dbReference type="PROSITE" id="PS50090">
    <property type="entry name" value="MYB_LIKE"/>
    <property type="match status" value="1"/>
</dbReference>
<dbReference type="EMBL" id="CP126663">
    <property type="protein sequence ID" value="WKA06179.1"/>
    <property type="molecule type" value="Genomic_DNA"/>
</dbReference>
<evidence type="ECO:0000256" key="1">
    <source>
        <dbReference type="ARBA" id="ARBA00004123"/>
    </source>
</evidence>
<dbReference type="InterPro" id="IPR009057">
    <property type="entry name" value="Homeodomain-like_sf"/>
</dbReference>
<evidence type="ECO:0008006" key="8">
    <source>
        <dbReference type="Google" id="ProtNLM"/>
    </source>
</evidence>
<dbReference type="Pfam" id="PF00249">
    <property type="entry name" value="Myb_DNA-binding"/>
    <property type="match status" value="1"/>
</dbReference>
<dbReference type="InterPro" id="IPR017930">
    <property type="entry name" value="Myb_dom"/>
</dbReference>
<dbReference type="CDD" id="cd00167">
    <property type="entry name" value="SANT"/>
    <property type="match status" value="1"/>
</dbReference>
<dbReference type="SMART" id="SM00717">
    <property type="entry name" value="SANT"/>
    <property type="match status" value="1"/>
</dbReference>
<dbReference type="PROSITE" id="PS51294">
    <property type="entry name" value="HTH_MYB"/>
    <property type="match status" value="1"/>
</dbReference>
<dbReference type="PANTHER" id="PTHR10641:SF1103">
    <property type="entry name" value="TRANSCRIPTION FACTOR MYB72"/>
    <property type="match status" value="1"/>
</dbReference>
<name>A0ABY9DHF3_VITVI</name>
<sequence>MIEFRTQTDIKAWVLNEIASVYLLKRIINRRQLSCINFPPKINHYEASSAKHRITITLFLQGKSMMARPEEQRPRWTEEEDHKLIECKSRNPHLSWPNIAMLAGLERSGKSCRERWNNSLTEDNTITRLQRLYGNRFTRTRQPLLQKPSYLEFLRDDEIIDHSVEGDELESLIAEFGSLIPNVNPNETNFGGDYFEPWISGPVSA</sequence>
<organism evidence="6 7">
    <name type="scientific">Vitis vinifera</name>
    <name type="common">Grape</name>
    <dbReference type="NCBI Taxonomy" id="29760"/>
    <lineage>
        <taxon>Eukaryota</taxon>
        <taxon>Viridiplantae</taxon>
        <taxon>Streptophyta</taxon>
        <taxon>Embryophyta</taxon>
        <taxon>Tracheophyta</taxon>
        <taxon>Spermatophyta</taxon>
        <taxon>Magnoliopsida</taxon>
        <taxon>eudicotyledons</taxon>
        <taxon>Gunneridae</taxon>
        <taxon>Pentapetalae</taxon>
        <taxon>rosids</taxon>
        <taxon>Vitales</taxon>
        <taxon>Vitaceae</taxon>
        <taxon>Viteae</taxon>
        <taxon>Vitis</taxon>
    </lineage>
</organism>
<protein>
    <recommendedName>
        <fullName evidence="8">Myb-like domain-containing protein</fullName>
    </recommendedName>
</protein>
<evidence type="ECO:0000256" key="3">
    <source>
        <dbReference type="ARBA" id="ARBA00023242"/>
    </source>
</evidence>
<evidence type="ECO:0000313" key="6">
    <source>
        <dbReference type="EMBL" id="WKA06179.1"/>
    </source>
</evidence>
<feature type="domain" description="HTH myb-type" evidence="5">
    <location>
        <begin position="68"/>
        <end position="124"/>
    </location>
</feature>
<dbReference type="PANTHER" id="PTHR10641">
    <property type="entry name" value="MYB FAMILY TRANSCRIPTION FACTOR"/>
    <property type="match status" value="1"/>
</dbReference>
<evidence type="ECO:0000313" key="7">
    <source>
        <dbReference type="Proteomes" id="UP001227230"/>
    </source>
</evidence>